<evidence type="ECO:0000256" key="3">
    <source>
        <dbReference type="ARBA" id="ARBA00024798"/>
    </source>
</evidence>
<keyword evidence="2 4" id="KW-0456">Lyase</keyword>
<dbReference type="GO" id="GO:0003676">
    <property type="term" value="F:nucleic acid binding"/>
    <property type="evidence" value="ECO:0007669"/>
    <property type="project" value="InterPro"/>
</dbReference>
<dbReference type="InterPro" id="IPR006678">
    <property type="entry name" value="tRNA_intron_Endonuc_N"/>
</dbReference>
<dbReference type="InterPro" id="IPR036740">
    <property type="entry name" value="tRNA_intron_Endonuc_N_sf"/>
</dbReference>
<dbReference type="HAMAP" id="MF_01834">
    <property type="entry name" value="EndA_long"/>
    <property type="match status" value="1"/>
</dbReference>
<dbReference type="InterPro" id="IPR006676">
    <property type="entry name" value="tRNA_splic"/>
</dbReference>
<dbReference type="SUPFAM" id="SSF55267">
    <property type="entry name" value="tRNA-intron endonuclease N-terminal domain-like"/>
    <property type="match status" value="2"/>
</dbReference>
<feature type="active site" evidence="4">
    <location>
        <position position="317"/>
    </location>
</feature>
<dbReference type="GO" id="GO:0000213">
    <property type="term" value="F:tRNA-intron lyase activity"/>
    <property type="evidence" value="ECO:0007669"/>
    <property type="project" value="UniProtKB-UniRule"/>
</dbReference>
<dbReference type="Gene3D" id="3.40.1170.20">
    <property type="entry name" value="tRNA intron endonuclease, N-terminal domain"/>
    <property type="match status" value="1"/>
</dbReference>
<comment type="function">
    <text evidence="4">Endonuclease that removes tRNA introns. Cleaves pre-tRNA at the 5' and 3' splice sites to release the intron. The products are an intron and two tRNA half-molecules bearing 2',3' cyclic phosphate and 5'-OH termini. Recognizes a pseudosymmetric substrate in which 2 bulged loops of 3 bases are separated by a stem of 4 bp.</text>
</comment>
<evidence type="ECO:0000259" key="5">
    <source>
        <dbReference type="Pfam" id="PF01974"/>
    </source>
</evidence>
<feature type="domain" description="tRNA intron endonuclease N-terminal" evidence="6">
    <location>
        <begin position="199"/>
        <end position="263"/>
    </location>
</feature>
<dbReference type="InterPro" id="IPR011856">
    <property type="entry name" value="tRNA_endonuc-like_dom_sf"/>
</dbReference>
<protein>
    <recommendedName>
        <fullName evidence="4">tRNA-splicing endonuclease</fullName>
        <ecNumber evidence="4">4.6.1.16</ecNumber>
    </recommendedName>
    <alternativeName>
        <fullName evidence="4">tRNA-intron endonuclease</fullName>
    </alternativeName>
</protein>
<organism evidence="7 8">
    <name type="scientific">Methanolapillus ohkumae</name>
    <dbReference type="NCBI Taxonomy" id="3028298"/>
    <lineage>
        <taxon>Archaea</taxon>
        <taxon>Methanobacteriati</taxon>
        <taxon>Methanobacteriota</taxon>
        <taxon>Stenosarchaea group</taxon>
        <taxon>Methanomicrobia</taxon>
        <taxon>Methanosarcinales</taxon>
        <taxon>Methanosarcinaceae</taxon>
        <taxon>Methanolapillus</taxon>
    </lineage>
</organism>
<dbReference type="GO" id="GO:0006388">
    <property type="term" value="P:tRNA splicing, via endonucleolytic cleavage and ligation"/>
    <property type="evidence" value="ECO:0007669"/>
    <property type="project" value="UniProtKB-UniRule"/>
</dbReference>
<dbReference type="Gene3D" id="3.40.1350.10">
    <property type="match status" value="1"/>
</dbReference>
<evidence type="ECO:0000256" key="2">
    <source>
        <dbReference type="ARBA" id="ARBA00023239"/>
    </source>
</evidence>
<sequence length="370" mass="42714">MKAKIQGNYVVLGPEAVVAFYQSGYIGRPKDGALYLRFVEAAYLLYRNKIEVFKDKRQLDFDSFLKFAALSEDFFELKYIVYKDLKERGYYIQSAATDFRVYPRGGSPGKTPAKCFVYVQSERIDLPFSALIQNLNNAQNVHKEFILAVVDEESDITFFEIKRPDAKNSFYGKMSYSVPDFKSDESIESSPPLFPSLPVQAVLQKARVVISDGVASKILYQKAFFGKMLDEERLQLSLVEALYLLKQNVIEISDLESKMMSEDGFIQHAILIEPDFMKKYVIYHDLKERNYVPKTGFKFGTHFRVYQKVESLDKIPHSEFLLHVISSDHPFKMPMTSGAIRLANSVHKRMIYAADTGRKIEYIEFERIKM</sequence>
<dbReference type="NCBIfam" id="TIGR00324">
    <property type="entry name" value="endA"/>
    <property type="match status" value="2"/>
</dbReference>
<comment type="subunit">
    <text evidence="4">Homodimer.</text>
</comment>
<dbReference type="InterPro" id="IPR006677">
    <property type="entry name" value="tRNA_intron_Endonuc_cat-like"/>
</dbReference>
<feature type="active site" evidence="4">
    <location>
        <position position="306"/>
    </location>
</feature>
<evidence type="ECO:0000313" key="8">
    <source>
        <dbReference type="Proteomes" id="UP001304970"/>
    </source>
</evidence>
<comment type="catalytic activity">
    <reaction evidence="4">
        <text>pretRNA = a 3'-half-tRNA molecule with a 5'-OH end + a 5'-half-tRNA molecule with a 2',3'-cyclic phosphate end + an intron with a 2',3'-cyclic phosphate and a 5'-hydroxyl terminus.</text>
        <dbReference type="EC" id="4.6.1.16"/>
    </reaction>
</comment>
<evidence type="ECO:0000256" key="4">
    <source>
        <dbReference type="HAMAP-Rule" id="MF_01834"/>
    </source>
</evidence>
<feature type="domain" description="tRNA intron endonuclease catalytic" evidence="5">
    <location>
        <begin position="75"/>
        <end position="158"/>
    </location>
</feature>
<feature type="domain" description="tRNA intron endonuclease catalytic" evidence="5">
    <location>
        <begin position="276"/>
        <end position="362"/>
    </location>
</feature>
<feature type="domain" description="tRNA intron endonuclease N-terminal" evidence="6">
    <location>
        <begin position="1"/>
        <end position="65"/>
    </location>
</feature>
<dbReference type="Gene3D" id="3.40.1350.150">
    <property type="match status" value="1"/>
</dbReference>
<dbReference type="PANTHER" id="PTHR21227">
    <property type="entry name" value="TRNA-SPLICING ENDONUCLEASE SUBUNIT SEN2"/>
    <property type="match status" value="1"/>
</dbReference>
<keyword evidence="1 4" id="KW-0819">tRNA processing</keyword>
<dbReference type="InterPro" id="IPR023516">
    <property type="entry name" value="tRNA_splic_arch_long"/>
</dbReference>
<proteinExistence type="inferred from homology"/>
<dbReference type="EC" id="4.6.1.16" evidence="4"/>
<evidence type="ECO:0000313" key="7">
    <source>
        <dbReference type="EMBL" id="WNY26535.1"/>
    </source>
</evidence>
<feature type="active site" evidence="4">
    <location>
        <position position="348"/>
    </location>
</feature>
<comment type="similarity">
    <text evidence="4">Belongs to the tRNA-intron endonuclease family. Archaeal long subfamily.</text>
</comment>
<dbReference type="EMBL" id="CP131061">
    <property type="protein sequence ID" value="WNY26535.1"/>
    <property type="molecule type" value="Genomic_DNA"/>
</dbReference>
<dbReference type="Pfam" id="PF02778">
    <property type="entry name" value="tRNA_int_endo_N"/>
    <property type="match status" value="2"/>
</dbReference>
<reference evidence="7 8" key="1">
    <citation type="submission" date="2023-07" db="EMBL/GenBank/DDBJ databases">
        <title>Closed genome sequence of Methanosarcinaceae archaeon Am2.</title>
        <authorList>
            <person name="Poehlein A."/>
            <person name="Protasov E."/>
            <person name="Platt K."/>
            <person name="Reeh H."/>
            <person name="Daniel R."/>
            <person name="Brune A."/>
        </authorList>
    </citation>
    <scope>NUCLEOTIDE SEQUENCE [LARGE SCALE GENOMIC DNA]</scope>
    <source>
        <strain evidence="7 8">Am2</strain>
    </source>
</reference>
<gene>
    <name evidence="4" type="primary">endA</name>
    <name evidence="7" type="ORF">MsAm2_02980</name>
</gene>
<dbReference type="SUPFAM" id="SSF53032">
    <property type="entry name" value="tRNA-intron endonuclease catalytic domain-like"/>
    <property type="match status" value="2"/>
</dbReference>
<keyword evidence="8" id="KW-1185">Reference proteome</keyword>
<dbReference type="PANTHER" id="PTHR21227:SF0">
    <property type="entry name" value="TRNA-SPLICING ENDONUCLEASE SUBUNIT SEN2"/>
    <property type="match status" value="1"/>
</dbReference>
<evidence type="ECO:0000256" key="1">
    <source>
        <dbReference type="ARBA" id="ARBA00022694"/>
    </source>
</evidence>
<dbReference type="AlphaFoldDB" id="A0AA96V6Q0"/>
<dbReference type="CDD" id="cd22363">
    <property type="entry name" value="tRNA-intron_lyase_C"/>
    <property type="match status" value="2"/>
</dbReference>
<dbReference type="Pfam" id="PF01974">
    <property type="entry name" value="tRNA_int_endo"/>
    <property type="match status" value="2"/>
</dbReference>
<comment type="function">
    <text evidence="3">Endonuclease that removes tRNA introns. Cleaves pre-tRNA at the 5'- and 3'-splice sites to release the intron. The products are an intron and two tRNA half-molecules bearing 2',3' cyclic phosphate and 5'-OH termini. Recognizes a pseudosymmetric substrate in which 2 bulged loops of 3 bases are separated by a stem of 4 bp.</text>
</comment>
<evidence type="ECO:0000259" key="6">
    <source>
        <dbReference type="Pfam" id="PF02778"/>
    </source>
</evidence>
<dbReference type="GeneID" id="89227698"/>
<name>A0AA96V6Q0_9EURY</name>
<dbReference type="GO" id="GO:0005737">
    <property type="term" value="C:cytoplasm"/>
    <property type="evidence" value="ECO:0007669"/>
    <property type="project" value="TreeGrafter"/>
</dbReference>
<dbReference type="RefSeq" id="WP_338098060.1">
    <property type="nucleotide sequence ID" value="NZ_CP131061.1"/>
</dbReference>
<dbReference type="Proteomes" id="UP001304970">
    <property type="component" value="Chromosome"/>
</dbReference>
<accession>A0AA96V6Q0</accession>
<dbReference type="InterPro" id="IPR036167">
    <property type="entry name" value="tRNA_intron_Endo_cat-like_sf"/>
</dbReference>